<dbReference type="InterPro" id="IPR008947">
    <property type="entry name" value="PLipase_C/P1_nuclease_dom_sf"/>
</dbReference>
<protein>
    <recommendedName>
        <fullName evidence="5">Phospholipase C</fullName>
    </recommendedName>
</protein>
<evidence type="ECO:0000313" key="2">
    <source>
        <dbReference type="EMBL" id="TCL12191.1"/>
    </source>
</evidence>
<dbReference type="AlphaFoldDB" id="A0A285FC77"/>
<dbReference type="Proteomes" id="UP000295404">
    <property type="component" value="Unassembled WGS sequence"/>
</dbReference>
<dbReference type="Gene3D" id="1.10.575.10">
    <property type="entry name" value="P1 Nuclease"/>
    <property type="match status" value="1"/>
</dbReference>
<dbReference type="EMBL" id="SMMS01000001">
    <property type="protein sequence ID" value="TCL12191.1"/>
    <property type="molecule type" value="Genomic_DNA"/>
</dbReference>
<evidence type="ECO:0000313" key="1">
    <source>
        <dbReference type="EMBL" id="SNY07791.1"/>
    </source>
</evidence>
<proteinExistence type="predicted"/>
<dbReference type="SUPFAM" id="SSF48537">
    <property type="entry name" value="Phospholipase C/P1 nuclease"/>
    <property type="match status" value="1"/>
</dbReference>
<sequence>MKKRDSLLIACIAMVLCLCLIPSTVASTDEQNSTPVKDPAQLKMEALEAELGEKGMKEVDDYLALQNSLPDVVKNMPFRGLAFAATNPESQTIKMKYINNFDVSDKEKEEYKVGLQDIWNRYPDKITKDDYGFMAELGPMIEKEAFSDYQDIGTKWTATPHKDFAEYACDGSSYASYARNKADDPDESGYELPGYRYYNHYEDAETGIGGAAGRCDAFAGTAKVYADNANYVAAHQDFGIASHYISDAGIPFHSAGALDQSLNFVENLFNSNAHDAYESYVYAQWNSGYDFGDYVSGNNQSITVTNPDEATESNADFSAQYFDYIWDEVTNDPQNFDSDLYVGYYTAQCVRETAKYNHGLYDYVM</sequence>
<evidence type="ECO:0000313" key="4">
    <source>
        <dbReference type="Proteomes" id="UP000295404"/>
    </source>
</evidence>
<reference evidence="2 4" key="3">
    <citation type="submission" date="2019-03" db="EMBL/GenBank/DDBJ databases">
        <title>Subsurface microbial communities from deep shales in Ohio and West Virginia, USA.</title>
        <authorList>
            <person name="Wrighton K."/>
        </authorList>
    </citation>
    <scope>NUCLEOTIDE SEQUENCE [LARGE SCALE GENOMIC DNA]</scope>
    <source>
        <strain evidence="2 4">WG1_MB</strain>
    </source>
</reference>
<evidence type="ECO:0008006" key="5">
    <source>
        <dbReference type="Google" id="ProtNLM"/>
    </source>
</evidence>
<evidence type="ECO:0000313" key="3">
    <source>
        <dbReference type="Proteomes" id="UP000217726"/>
    </source>
</evidence>
<keyword evidence="3" id="KW-1185">Reference proteome</keyword>
<dbReference type="RefSeq" id="WP_096712112.1">
    <property type="nucleotide sequence ID" value="NZ_OBDR01000003.1"/>
</dbReference>
<dbReference type="Proteomes" id="UP000217726">
    <property type="component" value="Unassembled WGS sequence"/>
</dbReference>
<dbReference type="EMBL" id="OBDR01000003">
    <property type="protein sequence ID" value="SNY07791.1"/>
    <property type="molecule type" value="Genomic_DNA"/>
</dbReference>
<name>A0A285FC77_9EURY</name>
<organism evidence="1 3">
    <name type="scientific">Methanohalophilus euhalobius</name>
    <dbReference type="NCBI Taxonomy" id="51203"/>
    <lineage>
        <taxon>Archaea</taxon>
        <taxon>Methanobacteriati</taxon>
        <taxon>Methanobacteriota</taxon>
        <taxon>Stenosarchaea group</taxon>
        <taxon>Methanomicrobia</taxon>
        <taxon>Methanosarcinales</taxon>
        <taxon>Methanosarcinaceae</taxon>
        <taxon>Methanohalophilus</taxon>
    </lineage>
</organism>
<dbReference type="GO" id="GO:0016788">
    <property type="term" value="F:hydrolase activity, acting on ester bonds"/>
    <property type="evidence" value="ECO:0007669"/>
    <property type="project" value="InterPro"/>
</dbReference>
<reference evidence="1" key="1">
    <citation type="submission" date="2017-09" db="EMBL/GenBank/DDBJ databases">
        <authorList>
            <person name="Ehlers B."/>
            <person name="Leendertz F.H."/>
        </authorList>
    </citation>
    <scope>NUCLEOTIDE SEQUENCE [LARGE SCALE GENOMIC DNA]</scope>
    <source>
        <strain evidence="1">WG-1MB</strain>
    </source>
</reference>
<gene>
    <name evidence="2" type="ORF">C7960_1419</name>
    <name evidence="1" type="ORF">SAMN06295989_103216</name>
</gene>
<dbReference type="OrthoDB" id="129480at2157"/>
<reference evidence="3" key="2">
    <citation type="submission" date="2017-09" db="EMBL/GenBank/DDBJ databases">
        <authorList>
            <person name="Varghese N."/>
            <person name="Submissions S."/>
        </authorList>
    </citation>
    <scope>NUCLEOTIDE SEQUENCE [LARGE SCALE GENOMIC DNA]</scope>
    <source>
        <strain evidence="3">WG-1MB</strain>
    </source>
</reference>
<accession>A0A285FC77</accession>